<reference evidence="2 3" key="1">
    <citation type="submission" date="2015-09" db="EMBL/GenBank/DDBJ databases">
        <authorList>
            <person name="Jackson K.R."/>
            <person name="Lunt B.L."/>
            <person name="Fisher J.N.B."/>
            <person name="Gardner A.V."/>
            <person name="Bailey M.E."/>
            <person name="Deus L.M."/>
            <person name="Earl A.S."/>
            <person name="Gibby P.D."/>
            <person name="Hartmann K.A."/>
            <person name="Liu J.E."/>
            <person name="Manci A.M."/>
            <person name="Nielsen D.A."/>
            <person name="Solomon M.B."/>
            <person name="Breakwell D.P."/>
            <person name="Burnett S.H."/>
            <person name="Grose J.H."/>
        </authorList>
    </citation>
    <scope>NUCLEOTIDE SEQUENCE [LARGE SCALE GENOMIC DNA]</scope>
    <source>
        <strain evidence="2 3">16</strain>
    </source>
</reference>
<reference evidence="2 3" key="2">
    <citation type="submission" date="2015-10" db="EMBL/GenBank/DDBJ databases">
        <title>Draft Genome Sequence of Prosthecomicrobium hirschii ATCC 27832.</title>
        <authorList>
            <person name="Daniel J."/>
            <person name="Givan S.A."/>
            <person name="Brun Y.V."/>
            <person name="Brown P.J."/>
        </authorList>
    </citation>
    <scope>NUCLEOTIDE SEQUENCE [LARGE SCALE GENOMIC DNA]</scope>
    <source>
        <strain evidence="2 3">16</strain>
    </source>
</reference>
<dbReference type="RefSeq" id="WP_054357027.1">
    <property type="nucleotide sequence ID" value="NZ_LJYW01000001.1"/>
</dbReference>
<dbReference type="STRING" id="665126.ABB55_00330"/>
<accession>A0A0P6VFS2</accession>
<organism evidence="2 3">
    <name type="scientific">Prosthecodimorpha hirschii</name>
    <dbReference type="NCBI Taxonomy" id="665126"/>
    <lineage>
        <taxon>Bacteria</taxon>
        <taxon>Pseudomonadati</taxon>
        <taxon>Pseudomonadota</taxon>
        <taxon>Alphaproteobacteria</taxon>
        <taxon>Hyphomicrobiales</taxon>
        <taxon>Ancalomicrobiaceae</taxon>
        <taxon>Prosthecodimorpha</taxon>
    </lineage>
</organism>
<dbReference type="SUPFAM" id="SSF50475">
    <property type="entry name" value="FMN-binding split barrel"/>
    <property type="match status" value="1"/>
</dbReference>
<name>A0A0P6VFS2_9HYPH</name>
<dbReference type="Proteomes" id="UP000048984">
    <property type="component" value="Unassembled WGS sequence"/>
</dbReference>
<sequence length="218" mass="23676">MPEFYGEAQRALQDRFDTRRLADRLTAAIVHDTILDDEKAFIESRDMVFVSTVGPDGQPTVSYKGGAPGFVRVLDERTVALPSYDGNGMFLTMGNIAATAKVGLLFIDFEHPHRIRLHGEARVAADDPLIASWPGADLVVRIAVTNLFVNCPRYIHPHVQSARSRFVPAADGAAPPPAWKRIDAIQDALPARDADVAARAGGVISMEDYGRILQEGGA</sequence>
<keyword evidence="3" id="KW-1185">Reference proteome</keyword>
<dbReference type="PANTHER" id="PTHR42815">
    <property type="entry name" value="FAD-BINDING, PUTATIVE (AFU_ORTHOLOGUE AFUA_6G07600)-RELATED"/>
    <property type="match status" value="1"/>
</dbReference>
<protein>
    <submittedName>
        <fullName evidence="2">Pyridoxamine 5'-phosphate oxidase</fullName>
    </submittedName>
</protein>
<evidence type="ECO:0000313" key="3">
    <source>
        <dbReference type="Proteomes" id="UP000048984"/>
    </source>
</evidence>
<dbReference type="Pfam" id="PF01243">
    <property type="entry name" value="PNPOx_N"/>
    <property type="match status" value="1"/>
</dbReference>
<proteinExistence type="predicted"/>
<dbReference type="AlphaFoldDB" id="A0A0P6VFS2"/>
<dbReference type="InterPro" id="IPR011576">
    <property type="entry name" value="Pyridox_Oxase_N"/>
</dbReference>
<comment type="caution">
    <text evidence="2">The sequence shown here is derived from an EMBL/GenBank/DDBJ whole genome shotgun (WGS) entry which is preliminary data.</text>
</comment>
<evidence type="ECO:0000259" key="1">
    <source>
        <dbReference type="Pfam" id="PF01243"/>
    </source>
</evidence>
<feature type="domain" description="Pyridoxamine 5'-phosphate oxidase N-terminal" evidence="1">
    <location>
        <begin position="38"/>
        <end position="133"/>
    </location>
</feature>
<evidence type="ECO:0000313" key="2">
    <source>
        <dbReference type="EMBL" id="KPL50864.1"/>
    </source>
</evidence>
<dbReference type="PANTHER" id="PTHR42815:SF2">
    <property type="entry name" value="FAD-BINDING, PUTATIVE (AFU_ORTHOLOGUE AFUA_6G07600)-RELATED"/>
    <property type="match status" value="1"/>
</dbReference>
<dbReference type="EMBL" id="LJYW01000001">
    <property type="protein sequence ID" value="KPL50864.1"/>
    <property type="molecule type" value="Genomic_DNA"/>
</dbReference>
<dbReference type="OrthoDB" id="9790331at2"/>
<dbReference type="Gene3D" id="2.30.110.10">
    <property type="entry name" value="Electron Transport, Fmn-binding Protein, Chain A"/>
    <property type="match status" value="1"/>
</dbReference>
<gene>
    <name evidence="2" type="ORF">ABB55_00330</name>
</gene>
<dbReference type="InterPro" id="IPR012349">
    <property type="entry name" value="Split_barrel_FMN-bd"/>
</dbReference>